<proteinExistence type="predicted"/>
<name>A0ABD3AUL9_9GENT</name>
<sequence>MYQLYRSCTLAGTKSKSMLQFLGQNWMQKLSLWTKVLALGKDAPVKKFKMKLQLTIILVDIPQQSQLDEMSEETPLIQRSRHLKKKLPVMSDQFQLETVTATNVGNKSRVTSLNEMLPTNLRTCAKYGKSIYQCP</sequence>
<protein>
    <submittedName>
        <fullName evidence="1">Uncharacterized protein</fullName>
    </submittedName>
</protein>
<evidence type="ECO:0000313" key="2">
    <source>
        <dbReference type="Proteomes" id="UP001630127"/>
    </source>
</evidence>
<reference evidence="1 2" key="1">
    <citation type="submission" date="2024-11" db="EMBL/GenBank/DDBJ databases">
        <title>A near-complete genome assembly of Cinchona calisaya.</title>
        <authorList>
            <person name="Lian D.C."/>
            <person name="Zhao X.W."/>
            <person name="Wei L."/>
        </authorList>
    </citation>
    <scope>NUCLEOTIDE SEQUENCE [LARGE SCALE GENOMIC DNA]</scope>
    <source>
        <tissue evidence="1">Nenye</tissue>
    </source>
</reference>
<dbReference type="Proteomes" id="UP001630127">
    <property type="component" value="Unassembled WGS sequence"/>
</dbReference>
<gene>
    <name evidence="1" type="ORF">ACH5RR_003346</name>
</gene>
<comment type="caution">
    <text evidence="1">The sequence shown here is derived from an EMBL/GenBank/DDBJ whole genome shotgun (WGS) entry which is preliminary data.</text>
</comment>
<dbReference type="EMBL" id="JBJUIK010000002">
    <property type="protein sequence ID" value="KAL3534885.1"/>
    <property type="molecule type" value="Genomic_DNA"/>
</dbReference>
<organism evidence="1 2">
    <name type="scientific">Cinchona calisaya</name>
    <dbReference type="NCBI Taxonomy" id="153742"/>
    <lineage>
        <taxon>Eukaryota</taxon>
        <taxon>Viridiplantae</taxon>
        <taxon>Streptophyta</taxon>
        <taxon>Embryophyta</taxon>
        <taxon>Tracheophyta</taxon>
        <taxon>Spermatophyta</taxon>
        <taxon>Magnoliopsida</taxon>
        <taxon>eudicotyledons</taxon>
        <taxon>Gunneridae</taxon>
        <taxon>Pentapetalae</taxon>
        <taxon>asterids</taxon>
        <taxon>lamiids</taxon>
        <taxon>Gentianales</taxon>
        <taxon>Rubiaceae</taxon>
        <taxon>Cinchonoideae</taxon>
        <taxon>Cinchoneae</taxon>
        <taxon>Cinchona</taxon>
    </lineage>
</organism>
<accession>A0ABD3AUL9</accession>
<evidence type="ECO:0000313" key="1">
    <source>
        <dbReference type="EMBL" id="KAL3534885.1"/>
    </source>
</evidence>
<dbReference type="AlphaFoldDB" id="A0ABD3AUL9"/>
<keyword evidence="2" id="KW-1185">Reference proteome</keyword>